<evidence type="ECO:0000256" key="6">
    <source>
        <dbReference type="ARBA" id="ARBA00022729"/>
    </source>
</evidence>
<keyword evidence="2" id="KW-0150">Chloroplast</keyword>
<dbReference type="EC" id="2.4.1.241" evidence="10"/>
<reference evidence="14 15" key="1">
    <citation type="journal article" date="2022" name="Nat. Plants">
        <title>Genomes of leafy and leafless Platanthera orchids illuminate the evolution of mycoheterotrophy.</title>
        <authorList>
            <person name="Li M.H."/>
            <person name="Liu K.W."/>
            <person name="Li Z."/>
            <person name="Lu H.C."/>
            <person name="Ye Q.L."/>
            <person name="Zhang D."/>
            <person name="Wang J.Y."/>
            <person name="Li Y.F."/>
            <person name="Zhong Z.M."/>
            <person name="Liu X."/>
            <person name="Yu X."/>
            <person name="Liu D.K."/>
            <person name="Tu X.D."/>
            <person name="Liu B."/>
            <person name="Hao Y."/>
            <person name="Liao X.Y."/>
            <person name="Jiang Y.T."/>
            <person name="Sun W.H."/>
            <person name="Chen J."/>
            <person name="Chen Y.Q."/>
            <person name="Ai Y."/>
            <person name="Zhai J.W."/>
            <person name="Wu S.S."/>
            <person name="Zhou Z."/>
            <person name="Hsiao Y.Y."/>
            <person name="Wu W.L."/>
            <person name="Chen Y.Y."/>
            <person name="Lin Y.F."/>
            <person name="Hsu J.L."/>
            <person name="Li C.Y."/>
            <person name="Wang Z.W."/>
            <person name="Zhao X."/>
            <person name="Zhong W.Y."/>
            <person name="Ma X.K."/>
            <person name="Ma L."/>
            <person name="Huang J."/>
            <person name="Chen G.Z."/>
            <person name="Huang M.Z."/>
            <person name="Huang L."/>
            <person name="Peng D.H."/>
            <person name="Luo Y.B."/>
            <person name="Zou S.Q."/>
            <person name="Chen S.P."/>
            <person name="Lan S."/>
            <person name="Tsai W.C."/>
            <person name="Van de Peer Y."/>
            <person name="Liu Z.J."/>
        </authorList>
    </citation>
    <scope>NUCLEOTIDE SEQUENCE [LARGE SCALE GENOMIC DNA]</scope>
    <source>
        <strain evidence="14">Lor287</strain>
    </source>
</reference>
<comment type="caution">
    <text evidence="14">The sequence shown here is derived from an EMBL/GenBank/DDBJ whole genome shotgun (WGS) entry which is preliminary data.</text>
</comment>
<dbReference type="CDD" id="cd01635">
    <property type="entry name" value="Glycosyltransferase_GTB-type"/>
    <property type="match status" value="1"/>
</dbReference>
<comment type="similarity">
    <text evidence="1">Belongs to the glycosyltransferase group 1 family. Glycosyltransferase 4 subfamily.</text>
</comment>
<evidence type="ECO:0000256" key="3">
    <source>
        <dbReference type="ARBA" id="ARBA00022640"/>
    </source>
</evidence>
<dbReference type="EMBL" id="JBBWWQ010000011">
    <property type="protein sequence ID" value="KAK8935942.1"/>
    <property type="molecule type" value="Genomic_DNA"/>
</dbReference>
<evidence type="ECO:0000313" key="15">
    <source>
        <dbReference type="Proteomes" id="UP001418222"/>
    </source>
</evidence>
<evidence type="ECO:0000256" key="9">
    <source>
        <dbReference type="ARBA" id="ARBA00024013"/>
    </source>
</evidence>
<evidence type="ECO:0000259" key="13">
    <source>
        <dbReference type="Pfam" id="PF00534"/>
    </source>
</evidence>
<dbReference type="SUPFAM" id="SSF53756">
    <property type="entry name" value="UDP-Glycosyltransferase/glycogen phosphorylase"/>
    <property type="match status" value="1"/>
</dbReference>
<organism evidence="14 15">
    <name type="scientific">Platanthera zijinensis</name>
    <dbReference type="NCBI Taxonomy" id="2320716"/>
    <lineage>
        <taxon>Eukaryota</taxon>
        <taxon>Viridiplantae</taxon>
        <taxon>Streptophyta</taxon>
        <taxon>Embryophyta</taxon>
        <taxon>Tracheophyta</taxon>
        <taxon>Spermatophyta</taxon>
        <taxon>Magnoliopsida</taxon>
        <taxon>Liliopsida</taxon>
        <taxon>Asparagales</taxon>
        <taxon>Orchidaceae</taxon>
        <taxon>Orchidoideae</taxon>
        <taxon>Orchideae</taxon>
        <taxon>Orchidinae</taxon>
        <taxon>Platanthera</taxon>
    </lineage>
</organism>
<name>A0AAP0G3X3_9ASPA</name>
<evidence type="ECO:0000256" key="2">
    <source>
        <dbReference type="ARBA" id="ARBA00022528"/>
    </source>
</evidence>
<dbReference type="GO" id="GO:0019375">
    <property type="term" value="P:galactolipid biosynthetic process"/>
    <property type="evidence" value="ECO:0007669"/>
    <property type="project" value="TreeGrafter"/>
</dbReference>
<dbReference type="Proteomes" id="UP001418222">
    <property type="component" value="Unassembled WGS sequence"/>
</dbReference>
<comment type="catalytic activity">
    <reaction evidence="11">
        <text>a 1,2-diacyl-3-O-(beta-D-galactosyl)-sn-glycerol + UDP-alpha-D-galactose = a 1,2-diacyl-3-O-[alpha-D-galactosyl-(1-&gt;6)-beta-D-galactosyl]-sn-glycerol + UDP + H(+)</text>
        <dbReference type="Rhea" id="RHEA:10520"/>
        <dbReference type="ChEBI" id="CHEBI:15378"/>
        <dbReference type="ChEBI" id="CHEBI:17615"/>
        <dbReference type="ChEBI" id="CHEBI:28396"/>
        <dbReference type="ChEBI" id="CHEBI:58223"/>
        <dbReference type="ChEBI" id="CHEBI:66914"/>
        <dbReference type="EC" id="2.4.1.241"/>
    </reaction>
</comment>
<dbReference type="InterPro" id="IPR044525">
    <property type="entry name" value="DGDG1/2"/>
</dbReference>
<evidence type="ECO:0000256" key="4">
    <source>
        <dbReference type="ARBA" id="ARBA00022676"/>
    </source>
</evidence>
<dbReference type="Gene3D" id="3.40.50.2000">
    <property type="entry name" value="Glycogen Phosphorylase B"/>
    <property type="match status" value="1"/>
</dbReference>
<dbReference type="PANTHER" id="PTHR46132:SF1">
    <property type="entry name" value="DIGALACTOSYLDIACYLGLYCEROL SYNTHASE 2, CHLOROPLASTIC"/>
    <property type="match status" value="1"/>
</dbReference>
<keyword evidence="15" id="KW-1185">Reference proteome</keyword>
<gene>
    <name evidence="14" type="ORF">KSP39_PZI013424</name>
</gene>
<evidence type="ECO:0000256" key="11">
    <source>
        <dbReference type="ARBA" id="ARBA00048651"/>
    </source>
</evidence>
<feature type="domain" description="Glycosyl transferase family 1" evidence="13">
    <location>
        <begin position="224"/>
        <end position="334"/>
    </location>
</feature>
<dbReference type="GO" id="GO:0009707">
    <property type="term" value="C:chloroplast outer membrane"/>
    <property type="evidence" value="ECO:0007669"/>
    <property type="project" value="UniProtKB-SubCell"/>
</dbReference>
<dbReference type="AlphaFoldDB" id="A0AAP0G3X3"/>
<evidence type="ECO:0000256" key="12">
    <source>
        <dbReference type="ARBA" id="ARBA00071330"/>
    </source>
</evidence>
<dbReference type="FunFam" id="3.40.50.2000:FF:000084">
    <property type="entry name" value="Digalactosyldiacylglycerol synthase 2 chloroplastic"/>
    <property type="match status" value="1"/>
</dbReference>
<evidence type="ECO:0000256" key="7">
    <source>
        <dbReference type="ARBA" id="ARBA00022805"/>
    </source>
</evidence>
<keyword evidence="8" id="KW-0472">Membrane</keyword>
<keyword evidence="6" id="KW-0732">Signal</keyword>
<keyword evidence="4" id="KW-0328">Glycosyltransferase</keyword>
<proteinExistence type="inferred from homology"/>
<dbReference type="Pfam" id="PF00534">
    <property type="entry name" value="Glycos_transf_1"/>
    <property type="match status" value="1"/>
</dbReference>
<dbReference type="GO" id="GO:0046481">
    <property type="term" value="F:digalactosyldiacylglycerol synthase activity"/>
    <property type="evidence" value="ECO:0007669"/>
    <property type="project" value="UniProtKB-EC"/>
</dbReference>
<evidence type="ECO:0000256" key="10">
    <source>
        <dbReference type="ARBA" id="ARBA00024055"/>
    </source>
</evidence>
<keyword evidence="3" id="KW-0934">Plastid</keyword>
<accession>A0AAP0G3X3</accession>
<protein>
    <recommendedName>
        <fullName evidence="12">Digalactosyldiacylglycerol synthase 2, chloroplastic</fullName>
        <ecNumber evidence="10">2.4.1.241</ecNumber>
    </recommendedName>
</protein>
<sequence length="470" mass="53878">MSRKQHIAVFTTASLPWMTGTAVNPLFRATYLAKDGRREVTLVIPWLSLKDQEVVFPNKITFSCPTDHEAYIRHWLQERTNVRLQFSLIFYPGRFSKEKRSILPVGDITETISDEKADIAVLEEPEHLTWFHHGKRWKIKFRRVIGVVHTNYLEYVKREKNGYIQSFILRYINNWVIDIYCHRVIRLSGATQDLPRSIICNVHGVNPKFLEIGMVKHWQQQRGEPAFTKGAYYIGKMIWSKGYKELLQLLSKYQNELSGTQVDLFGNGEDSEQVQESAKKLKLAVNIYPGRDHLDPLFNDYKVFINPSTTDVVCTTTAEALAMGKTVICANHPSNDFFKQFPNCHTYDNGKEFAQLTLKALGEDPSPVTDEFRRKLSWEAATERFVMVAELNQDAHEAIVPSTSRPFMFISSQGFTKTIEQASAVLHNTVSGIEAARRALGAIPMTLQPDDQQCRELGLTPPERKQFWSS</sequence>
<dbReference type="PANTHER" id="PTHR46132">
    <property type="entry name" value="DIGALACTOSYLDIACYLGLYCEROL SYNTHASE 2, CHLOROPLASTIC"/>
    <property type="match status" value="1"/>
</dbReference>
<evidence type="ECO:0000256" key="8">
    <source>
        <dbReference type="ARBA" id="ARBA00023136"/>
    </source>
</evidence>
<keyword evidence="5" id="KW-0808">Transferase</keyword>
<comment type="subcellular location">
    <subcellularLocation>
        <location evidence="9">Plastid</location>
        <location evidence="9">Chloroplast outer membrane</location>
    </subcellularLocation>
</comment>
<dbReference type="InterPro" id="IPR001296">
    <property type="entry name" value="Glyco_trans_1"/>
</dbReference>
<keyword evidence="7" id="KW-1002">Plastid outer membrane</keyword>
<evidence type="ECO:0000256" key="5">
    <source>
        <dbReference type="ARBA" id="ARBA00022679"/>
    </source>
</evidence>
<evidence type="ECO:0000256" key="1">
    <source>
        <dbReference type="ARBA" id="ARBA00009481"/>
    </source>
</evidence>
<evidence type="ECO:0000313" key="14">
    <source>
        <dbReference type="EMBL" id="KAK8935942.1"/>
    </source>
</evidence>